<dbReference type="RefSeq" id="WP_190890491.1">
    <property type="nucleotide sequence ID" value="NZ_JACWZY010000028.1"/>
</dbReference>
<protein>
    <submittedName>
        <fullName evidence="1">Uncharacterized protein</fullName>
    </submittedName>
</protein>
<reference evidence="1" key="1">
    <citation type="submission" date="2020-09" db="EMBL/GenBank/DDBJ databases">
        <authorList>
            <person name="Kim M.K."/>
        </authorList>
    </citation>
    <scope>NUCLEOTIDE SEQUENCE</scope>
    <source>
        <strain evidence="1">BT702</strain>
    </source>
</reference>
<dbReference type="EMBL" id="JACWZY010000028">
    <property type="protein sequence ID" value="MBD2704155.1"/>
    <property type="molecule type" value="Genomic_DNA"/>
</dbReference>
<sequence length="102" mass="11082">MSHINSPQPNESPCTALRQQARAFYGLTVADNITLAFSAYRNLLQQTITLASDPTSFAPAWNKLIKDAAVDLVDFEQGDSMALVKLQHSVAASAELLPQSYS</sequence>
<proteinExistence type="predicted"/>
<gene>
    <name evidence="1" type="ORF">IC229_26160</name>
</gene>
<organism evidence="1 2">
    <name type="scientific">Spirosoma profusum</name>
    <dbReference type="NCBI Taxonomy" id="2771354"/>
    <lineage>
        <taxon>Bacteria</taxon>
        <taxon>Pseudomonadati</taxon>
        <taxon>Bacteroidota</taxon>
        <taxon>Cytophagia</taxon>
        <taxon>Cytophagales</taxon>
        <taxon>Cytophagaceae</taxon>
        <taxon>Spirosoma</taxon>
    </lineage>
</organism>
<accession>A0A926Y1D9</accession>
<dbReference type="AlphaFoldDB" id="A0A926Y1D9"/>
<evidence type="ECO:0000313" key="1">
    <source>
        <dbReference type="EMBL" id="MBD2704155.1"/>
    </source>
</evidence>
<name>A0A926Y1D9_9BACT</name>
<keyword evidence="2" id="KW-1185">Reference proteome</keyword>
<evidence type="ECO:0000313" key="2">
    <source>
        <dbReference type="Proteomes" id="UP000598820"/>
    </source>
</evidence>
<comment type="caution">
    <text evidence="1">The sequence shown here is derived from an EMBL/GenBank/DDBJ whole genome shotgun (WGS) entry which is preliminary data.</text>
</comment>
<dbReference type="Proteomes" id="UP000598820">
    <property type="component" value="Unassembled WGS sequence"/>
</dbReference>